<comment type="caution">
    <text evidence="2">The sequence shown here is derived from an EMBL/GenBank/DDBJ whole genome shotgun (WGS) entry which is preliminary data.</text>
</comment>
<dbReference type="EMBL" id="JACOQE010000021">
    <property type="protein sequence ID" value="MBC5741961.1"/>
    <property type="molecule type" value="Genomic_DNA"/>
</dbReference>
<reference evidence="2 3" key="1">
    <citation type="submission" date="2020-08" db="EMBL/GenBank/DDBJ databases">
        <title>Genome public.</title>
        <authorList>
            <person name="Liu C."/>
            <person name="Sun Q."/>
        </authorList>
    </citation>
    <scope>NUCLEOTIDE SEQUENCE [LARGE SCALE GENOMIC DNA]</scope>
    <source>
        <strain evidence="2 3">27-44</strain>
    </source>
</reference>
<gene>
    <name evidence="2" type="ORF">H8Z79_16475</name>
</gene>
<feature type="region of interest" description="Disordered" evidence="1">
    <location>
        <begin position="36"/>
        <end position="56"/>
    </location>
</feature>
<evidence type="ECO:0000256" key="1">
    <source>
        <dbReference type="SAM" id="MobiDB-lite"/>
    </source>
</evidence>
<evidence type="ECO:0000313" key="2">
    <source>
        <dbReference type="EMBL" id="MBC5741961.1"/>
    </source>
</evidence>
<feature type="non-terminal residue" evidence="2">
    <location>
        <position position="1"/>
    </location>
</feature>
<feature type="region of interest" description="Disordered" evidence="1">
    <location>
        <begin position="87"/>
        <end position="179"/>
    </location>
</feature>
<sequence>APVFSGAEPEFKKLKQRIIQAAKSFARYRRTALTDRATENQNRTVGKRESAMAGINAEAEQREQLIAETEQRIADLKQQIEKAREIDERMQKLRERRAGGRTSADDRTDAGRTGSERPDNPGTKQAAKRIADLEREIEQRKQSREYRSIADKIKANRGTIDQRDRQQEKSRRRSRGMEI</sequence>
<keyword evidence="3" id="KW-1185">Reference proteome</keyword>
<organism evidence="2 3">
    <name type="scientific">Blautia intestinalis</name>
    <dbReference type="NCBI Taxonomy" id="2763028"/>
    <lineage>
        <taxon>Bacteria</taxon>
        <taxon>Bacillati</taxon>
        <taxon>Bacillota</taxon>
        <taxon>Clostridia</taxon>
        <taxon>Lachnospirales</taxon>
        <taxon>Lachnospiraceae</taxon>
        <taxon>Blautia</taxon>
    </lineage>
</organism>
<proteinExistence type="predicted"/>
<evidence type="ECO:0000313" key="3">
    <source>
        <dbReference type="Proteomes" id="UP000633936"/>
    </source>
</evidence>
<name>A0ABR7I649_9FIRM</name>
<dbReference type="Proteomes" id="UP000633936">
    <property type="component" value="Unassembled WGS sequence"/>
</dbReference>
<feature type="compositionally biased region" description="Basic and acidic residues" evidence="1">
    <location>
        <begin position="129"/>
        <end position="179"/>
    </location>
</feature>
<protein>
    <submittedName>
        <fullName evidence="2">Conjugal transfer protein</fullName>
    </submittedName>
</protein>
<accession>A0ABR7I649</accession>
<feature type="compositionally biased region" description="Basic and acidic residues" evidence="1">
    <location>
        <begin position="87"/>
        <end position="119"/>
    </location>
</feature>